<evidence type="ECO:0000256" key="5">
    <source>
        <dbReference type="ARBA" id="ARBA00022989"/>
    </source>
</evidence>
<dbReference type="PANTHER" id="PTHR37820">
    <property type="entry name" value="CELL DIVISION PROTEIN DIVIB"/>
    <property type="match status" value="1"/>
</dbReference>
<evidence type="ECO:0000256" key="1">
    <source>
        <dbReference type="ARBA" id="ARBA00004370"/>
    </source>
</evidence>
<protein>
    <submittedName>
        <fullName evidence="10">FtsQ-type POTRA domain-containing protein</fullName>
    </submittedName>
</protein>
<dbReference type="PROSITE" id="PS51779">
    <property type="entry name" value="POTRA"/>
    <property type="match status" value="1"/>
</dbReference>
<keyword evidence="2" id="KW-1003">Cell membrane</keyword>
<keyword evidence="4 8" id="KW-0812">Transmembrane</keyword>
<dbReference type="InterPro" id="IPR050487">
    <property type="entry name" value="FtsQ_DivIB"/>
</dbReference>
<accession>A0A8I0A723</accession>
<dbReference type="GO" id="GO:0005886">
    <property type="term" value="C:plasma membrane"/>
    <property type="evidence" value="ECO:0007669"/>
    <property type="project" value="TreeGrafter"/>
</dbReference>
<dbReference type="InterPro" id="IPR013685">
    <property type="entry name" value="POTRA_FtsQ_type"/>
</dbReference>
<comment type="subcellular location">
    <subcellularLocation>
        <location evidence="1">Membrane</location>
    </subcellularLocation>
</comment>
<keyword evidence="11" id="KW-1185">Reference proteome</keyword>
<evidence type="ECO:0000256" key="6">
    <source>
        <dbReference type="ARBA" id="ARBA00023136"/>
    </source>
</evidence>
<organism evidence="10 11">
    <name type="scientific">Clostridium lentum</name>
    <dbReference type="NCBI Taxonomy" id="2763037"/>
    <lineage>
        <taxon>Bacteria</taxon>
        <taxon>Bacillati</taxon>
        <taxon>Bacillota</taxon>
        <taxon>Clostridia</taxon>
        <taxon>Eubacteriales</taxon>
        <taxon>Clostridiaceae</taxon>
        <taxon>Clostridium</taxon>
    </lineage>
</organism>
<feature type="transmembrane region" description="Helical" evidence="8">
    <location>
        <begin position="20"/>
        <end position="36"/>
    </location>
</feature>
<evidence type="ECO:0000313" key="10">
    <source>
        <dbReference type="EMBL" id="MBC5640260.1"/>
    </source>
</evidence>
<sequence length="251" mass="28839">MNEVKEYIKIKKKKKVRKKIFMISTVVLIILIVFFTKSPLFNLKTITVEGTSNISAESVLETVNNRIGKNIFILNRNKMIKDILSEPYFLSAKIRMSGINSLNIIVTEESPVFYTKYDSNFYIFNDKGVLIEIANNIEGRNLVEITGVTTEELQLGKQIINNEHIINILGILYPYIAENTESIKFDRFDLSKLYDIKGYMGKIEVFFGEITDFHEKINDVYNIILNGNVGITNGYIDVSIKNMPVIKKNEE</sequence>
<keyword evidence="6 8" id="KW-0472">Membrane</keyword>
<dbReference type="RefSeq" id="WP_022212639.1">
    <property type="nucleotide sequence ID" value="NZ_JACOOQ010000010.1"/>
</dbReference>
<reference evidence="10" key="1">
    <citation type="submission" date="2020-08" db="EMBL/GenBank/DDBJ databases">
        <title>Genome public.</title>
        <authorList>
            <person name="Liu C."/>
            <person name="Sun Q."/>
        </authorList>
    </citation>
    <scope>NUCLEOTIDE SEQUENCE</scope>
    <source>
        <strain evidence="10">NSJ-42</strain>
    </source>
</reference>
<dbReference type="Pfam" id="PF08478">
    <property type="entry name" value="POTRA_1"/>
    <property type="match status" value="1"/>
</dbReference>
<evidence type="ECO:0000259" key="9">
    <source>
        <dbReference type="PROSITE" id="PS51779"/>
    </source>
</evidence>
<dbReference type="AlphaFoldDB" id="A0A8I0A723"/>
<evidence type="ECO:0000256" key="2">
    <source>
        <dbReference type="ARBA" id="ARBA00022475"/>
    </source>
</evidence>
<comment type="caution">
    <text evidence="10">The sequence shown here is derived from an EMBL/GenBank/DDBJ whole genome shotgun (WGS) entry which is preliminary data.</text>
</comment>
<gene>
    <name evidence="10" type="ORF">H8R92_07395</name>
</gene>
<keyword evidence="5 8" id="KW-1133">Transmembrane helix</keyword>
<keyword evidence="7" id="KW-0131">Cell cycle</keyword>
<keyword evidence="3" id="KW-0132">Cell division</keyword>
<proteinExistence type="predicted"/>
<dbReference type="EMBL" id="JACOOQ010000010">
    <property type="protein sequence ID" value="MBC5640260.1"/>
    <property type="molecule type" value="Genomic_DNA"/>
</dbReference>
<evidence type="ECO:0000256" key="8">
    <source>
        <dbReference type="SAM" id="Phobius"/>
    </source>
</evidence>
<dbReference type="GO" id="GO:0051301">
    <property type="term" value="P:cell division"/>
    <property type="evidence" value="ECO:0007669"/>
    <property type="project" value="UniProtKB-KW"/>
</dbReference>
<evidence type="ECO:0000256" key="3">
    <source>
        <dbReference type="ARBA" id="ARBA00022618"/>
    </source>
</evidence>
<dbReference type="Proteomes" id="UP000662088">
    <property type="component" value="Unassembled WGS sequence"/>
</dbReference>
<name>A0A8I0A723_9CLOT</name>
<evidence type="ECO:0000256" key="4">
    <source>
        <dbReference type="ARBA" id="ARBA00022692"/>
    </source>
</evidence>
<evidence type="ECO:0000256" key="7">
    <source>
        <dbReference type="ARBA" id="ARBA00023306"/>
    </source>
</evidence>
<dbReference type="InterPro" id="IPR034746">
    <property type="entry name" value="POTRA"/>
</dbReference>
<evidence type="ECO:0000313" key="11">
    <source>
        <dbReference type="Proteomes" id="UP000662088"/>
    </source>
</evidence>
<feature type="domain" description="POTRA" evidence="9">
    <location>
        <begin position="41"/>
        <end position="109"/>
    </location>
</feature>
<dbReference type="PANTHER" id="PTHR37820:SF1">
    <property type="entry name" value="CELL DIVISION PROTEIN FTSQ"/>
    <property type="match status" value="1"/>
</dbReference>